<organism evidence="3 4">
    <name type="scientific">Coniophora puteana (strain RWD-64-598)</name>
    <name type="common">Brown rot fungus</name>
    <dbReference type="NCBI Taxonomy" id="741705"/>
    <lineage>
        <taxon>Eukaryota</taxon>
        <taxon>Fungi</taxon>
        <taxon>Dikarya</taxon>
        <taxon>Basidiomycota</taxon>
        <taxon>Agaricomycotina</taxon>
        <taxon>Agaricomycetes</taxon>
        <taxon>Agaricomycetidae</taxon>
        <taxon>Boletales</taxon>
        <taxon>Coniophorineae</taxon>
        <taxon>Coniophoraceae</taxon>
        <taxon>Coniophora</taxon>
    </lineage>
</organism>
<dbReference type="KEGG" id="cput:CONPUDRAFT_82238"/>
<dbReference type="GO" id="GO:0016787">
    <property type="term" value="F:hydrolase activity"/>
    <property type="evidence" value="ECO:0007669"/>
    <property type="project" value="UniProtKB-KW"/>
</dbReference>
<dbReference type="OMA" id="MFLARLY"/>
<gene>
    <name evidence="3" type="ORF">CONPUDRAFT_82238</name>
</gene>
<sequence>MQTRLSSRGIVFISVDYRLIPPSTGHDVIEDIKDAFAFVATRLNDELAQARSGVCVDAQALGVAGTSAGGLCAYLAAMHATPRPKAVVALYAMGGDFITPHYLTPKTKPFFRGREMLDPQDFEEFLHPFGNLPATSDSPLAYYSQTHHIPGYPANSRMLLGRLYLQMGKFVDYYTDLHEPDSLSVQLRPLVDQASETGPGRPGADVWQKARQLIPEKSLSLCPQFCVSRDWPPIYLAHGTEDSAVLIQESRNMYVLLKQADVDVTLLEVEGKEHSFDYVPDAEELLGAKFDEIANFLVKQLSRT</sequence>
<proteinExistence type="predicted"/>
<evidence type="ECO:0000259" key="2">
    <source>
        <dbReference type="Pfam" id="PF07859"/>
    </source>
</evidence>
<name>A0A5M3MRN2_CONPW</name>
<dbReference type="Proteomes" id="UP000053558">
    <property type="component" value="Unassembled WGS sequence"/>
</dbReference>
<reference evidence="4" key="1">
    <citation type="journal article" date="2012" name="Science">
        <title>The Paleozoic origin of enzymatic lignin decomposition reconstructed from 31 fungal genomes.</title>
        <authorList>
            <person name="Floudas D."/>
            <person name="Binder M."/>
            <person name="Riley R."/>
            <person name="Barry K."/>
            <person name="Blanchette R.A."/>
            <person name="Henrissat B."/>
            <person name="Martinez A.T."/>
            <person name="Otillar R."/>
            <person name="Spatafora J.W."/>
            <person name="Yadav J.S."/>
            <person name="Aerts A."/>
            <person name="Benoit I."/>
            <person name="Boyd A."/>
            <person name="Carlson A."/>
            <person name="Copeland A."/>
            <person name="Coutinho P.M."/>
            <person name="de Vries R.P."/>
            <person name="Ferreira P."/>
            <person name="Findley K."/>
            <person name="Foster B."/>
            <person name="Gaskell J."/>
            <person name="Glotzer D."/>
            <person name="Gorecki P."/>
            <person name="Heitman J."/>
            <person name="Hesse C."/>
            <person name="Hori C."/>
            <person name="Igarashi K."/>
            <person name="Jurgens J.A."/>
            <person name="Kallen N."/>
            <person name="Kersten P."/>
            <person name="Kohler A."/>
            <person name="Kuees U."/>
            <person name="Kumar T.K.A."/>
            <person name="Kuo A."/>
            <person name="LaButti K."/>
            <person name="Larrondo L.F."/>
            <person name="Lindquist E."/>
            <person name="Ling A."/>
            <person name="Lombard V."/>
            <person name="Lucas S."/>
            <person name="Lundell T."/>
            <person name="Martin R."/>
            <person name="McLaughlin D.J."/>
            <person name="Morgenstern I."/>
            <person name="Morin E."/>
            <person name="Murat C."/>
            <person name="Nagy L.G."/>
            <person name="Nolan M."/>
            <person name="Ohm R.A."/>
            <person name="Patyshakuliyeva A."/>
            <person name="Rokas A."/>
            <person name="Ruiz-Duenas F.J."/>
            <person name="Sabat G."/>
            <person name="Salamov A."/>
            <person name="Samejima M."/>
            <person name="Schmutz J."/>
            <person name="Slot J.C."/>
            <person name="St John F."/>
            <person name="Stenlid J."/>
            <person name="Sun H."/>
            <person name="Sun S."/>
            <person name="Syed K."/>
            <person name="Tsang A."/>
            <person name="Wiebenga A."/>
            <person name="Young D."/>
            <person name="Pisabarro A."/>
            <person name="Eastwood D.C."/>
            <person name="Martin F."/>
            <person name="Cullen D."/>
            <person name="Grigoriev I.V."/>
            <person name="Hibbett D.S."/>
        </authorList>
    </citation>
    <scope>NUCLEOTIDE SEQUENCE [LARGE SCALE GENOMIC DNA]</scope>
    <source>
        <strain evidence="4">RWD-64-598 SS2</strain>
    </source>
</reference>
<dbReference type="SUPFAM" id="SSF53474">
    <property type="entry name" value="alpha/beta-Hydrolases"/>
    <property type="match status" value="1"/>
</dbReference>
<dbReference type="PANTHER" id="PTHR48081:SF3">
    <property type="entry name" value="ALPHA_BETA HYDROLASE FOLD-3 DOMAIN-CONTAINING PROTEIN"/>
    <property type="match status" value="1"/>
</dbReference>
<feature type="domain" description="Alpha/beta hydrolase fold-3" evidence="2">
    <location>
        <begin position="9"/>
        <end position="141"/>
    </location>
</feature>
<comment type="caution">
    <text evidence="3">The sequence shown here is derived from an EMBL/GenBank/DDBJ whole genome shotgun (WGS) entry which is preliminary data.</text>
</comment>
<dbReference type="Pfam" id="PF07859">
    <property type="entry name" value="Abhydrolase_3"/>
    <property type="match status" value="1"/>
</dbReference>
<dbReference type="InterPro" id="IPR013094">
    <property type="entry name" value="AB_hydrolase_3"/>
</dbReference>
<dbReference type="PANTHER" id="PTHR48081">
    <property type="entry name" value="AB HYDROLASE SUPERFAMILY PROTEIN C4A8.06C"/>
    <property type="match status" value="1"/>
</dbReference>
<evidence type="ECO:0000256" key="1">
    <source>
        <dbReference type="ARBA" id="ARBA00022801"/>
    </source>
</evidence>
<dbReference type="AlphaFoldDB" id="A0A5M3MRN2"/>
<dbReference type="EMBL" id="JH711578">
    <property type="protein sequence ID" value="EIW81211.1"/>
    <property type="molecule type" value="Genomic_DNA"/>
</dbReference>
<dbReference type="InterPro" id="IPR029058">
    <property type="entry name" value="AB_hydrolase_fold"/>
</dbReference>
<keyword evidence="4" id="KW-1185">Reference proteome</keyword>
<dbReference type="OrthoDB" id="19653at2759"/>
<dbReference type="InterPro" id="IPR050300">
    <property type="entry name" value="GDXG_lipolytic_enzyme"/>
</dbReference>
<dbReference type="GeneID" id="19210385"/>
<keyword evidence="1 3" id="KW-0378">Hydrolase</keyword>
<dbReference type="RefSeq" id="XP_007768617.1">
    <property type="nucleotide sequence ID" value="XM_007770427.1"/>
</dbReference>
<protein>
    <submittedName>
        <fullName evidence="3">Alpha beta-hydrolase</fullName>
    </submittedName>
</protein>
<evidence type="ECO:0000313" key="3">
    <source>
        <dbReference type="EMBL" id="EIW81211.1"/>
    </source>
</evidence>
<dbReference type="Gene3D" id="3.40.50.1820">
    <property type="entry name" value="alpha/beta hydrolase"/>
    <property type="match status" value="1"/>
</dbReference>
<accession>A0A5M3MRN2</accession>
<evidence type="ECO:0000313" key="4">
    <source>
        <dbReference type="Proteomes" id="UP000053558"/>
    </source>
</evidence>